<dbReference type="SMART" id="SM00220">
    <property type="entry name" value="S_TKc"/>
    <property type="match status" value="1"/>
</dbReference>
<evidence type="ECO:0000313" key="11">
    <source>
        <dbReference type="Proteomes" id="UP001209570"/>
    </source>
</evidence>
<evidence type="ECO:0000256" key="2">
    <source>
        <dbReference type="ARBA" id="ARBA00022527"/>
    </source>
</evidence>
<keyword evidence="2" id="KW-0723">Serine/threonine-protein kinase</keyword>
<evidence type="ECO:0000259" key="9">
    <source>
        <dbReference type="PROSITE" id="PS50011"/>
    </source>
</evidence>
<keyword evidence="3" id="KW-0808">Transferase</keyword>
<reference evidence="10" key="1">
    <citation type="submission" date="2021-12" db="EMBL/GenBank/DDBJ databases">
        <title>Prjna785345.</title>
        <authorList>
            <person name="Rujirawat T."/>
            <person name="Krajaejun T."/>
        </authorList>
    </citation>
    <scope>NUCLEOTIDE SEQUENCE</scope>
    <source>
        <strain evidence="10">Pi057C3</strain>
    </source>
</reference>
<evidence type="ECO:0000256" key="7">
    <source>
        <dbReference type="ARBA" id="ARBA00047899"/>
    </source>
</evidence>
<dbReference type="EC" id="2.7.11.1" evidence="1"/>
<dbReference type="CDD" id="cd00180">
    <property type="entry name" value="PKc"/>
    <property type="match status" value="1"/>
</dbReference>
<dbReference type="GO" id="GO:0005524">
    <property type="term" value="F:ATP binding"/>
    <property type="evidence" value="ECO:0007669"/>
    <property type="project" value="UniProtKB-KW"/>
</dbReference>
<evidence type="ECO:0000256" key="6">
    <source>
        <dbReference type="ARBA" id="ARBA00022840"/>
    </source>
</evidence>
<dbReference type="EMBL" id="JAKCXM010000122">
    <property type="protein sequence ID" value="KAJ0401651.1"/>
    <property type="molecule type" value="Genomic_DNA"/>
</dbReference>
<dbReference type="Proteomes" id="UP001209570">
    <property type="component" value="Unassembled WGS sequence"/>
</dbReference>
<dbReference type="Pfam" id="PF00069">
    <property type="entry name" value="Pkinase"/>
    <property type="match status" value="1"/>
</dbReference>
<name>A0AAD5LI19_PYTIN</name>
<accession>A0AAD5LI19</accession>
<comment type="caution">
    <text evidence="10">The sequence shown here is derived from an EMBL/GenBank/DDBJ whole genome shotgun (WGS) entry which is preliminary data.</text>
</comment>
<evidence type="ECO:0000313" key="10">
    <source>
        <dbReference type="EMBL" id="KAJ0401651.1"/>
    </source>
</evidence>
<protein>
    <recommendedName>
        <fullName evidence="1">non-specific serine/threonine protein kinase</fullName>
        <ecNumber evidence="1">2.7.11.1</ecNumber>
    </recommendedName>
</protein>
<organism evidence="10 11">
    <name type="scientific">Pythium insidiosum</name>
    <name type="common">Pythiosis disease agent</name>
    <dbReference type="NCBI Taxonomy" id="114742"/>
    <lineage>
        <taxon>Eukaryota</taxon>
        <taxon>Sar</taxon>
        <taxon>Stramenopiles</taxon>
        <taxon>Oomycota</taxon>
        <taxon>Peronosporomycetes</taxon>
        <taxon>Pythiales</taxon>
        <taxon>Pythiaceae</taxon>
        <taxon>Pythium</taxon>
    </lineage>
</organism>
<proteinExistence type="predicted"/>
<keyword evidence="11" id="KW-1185">Reference proteome</keyword>
<sequence>MDPLEQVEFAYNRMRGRPAYAEYGHRGQPPRYPPFTMQLPVMFMPWDEDQGGMVCFMHPAQQTVLMTPEETAHEGSNIGVCRCGVVKYGKYFRRNRLRDLGSWDVALKVMNKEQLELQNDDVFNEVSVMAALQPPGFSGNYSSPYFSQWECCSDAHNEYIAMDWAANGSLVMYTKHRLTDYKRFAVQRLVQTMSSLADIEAVVNAFVAEAWMTEALHIFLGVMRGLSYMHSRRVCHLDLDPCNIVIDLQFSPRLIDFGSSELMNADGRAGANDRLVKFKPLYVAPEVRAHNHHAPPRPGFDGAAADMWSAGVLLYQLLCFGYPKGHLALICDQNWRHNLMCHAQDGYGTCLGEGGCLICFRNIQFPPVAYDLLLGLLVSDHPELRISADAVVERLAPLLEHYEPDFATRCDAILDALLQQLQ</sequence>
<dbReference type="AlphaFoldDB" id="A0AAD5LI19"/>
<dbReference type="SUPFAM" id="SSF56112">
    <property type="entry name" value="Protein kinase-like (PK-like)"/>
    <property type="match status" value="1"/>
</dbReference>
<evidence type="ECO:0000256" key="8">
    <source>
        <dbReference type="ARBA" id="ARBA00048679"/>
    </source>
</evidence>
<evidence type="ECO:0000256" key="3">
    <source>
        <dbReference type="ARBA" id="ARBA00022679"/>
    </source>
</evidence>
<comment type="catalytic activity">
    <reaction evidence="8">
        <text>L-seryl-[protein] + ATP = O-phospho-L-seryl-[protein] + ADP + H(+)</text>
        <dbReference type="Rhea" id="RHEA:17989"/>
        <dbReference type="Rhea" id="RHEA-COMP:9863"/>
        <dbReference type="Rhea" id="RHEA-COMP:11604"/>
        <dbReference type="ChEBI" id="CHEBI:15378"/>
        <dbReference type="ChEBI" id="CHEBI:29999"/>
        <dbReference type="ChEBI" id="CHEBI:30616"/>
        <dbReference type="ChEBI" id="CHEBI:83421"/>
        <dbReference type="ChEBI" id="CHEBI:456216"/>
        <dbReference type="EC" id="2.7.11.1"/>
    </reaction>
</comment>
<evidence type="ECO:0000256" key="4">
    <source>
        <dbReference type="ARBA" id="ARBA00022741"/>
    </source>
</evidence>
<dbReference type="InterPro" id="IPR011009">
    <property type="entry name" value="Kinase-like_dom_sf"/>
</dbReference>
<dbReference type="InterPro" id="IPR000719">
    <property type="entry name" value="Prot_kinase_dom"/>
</dbReference>
<dbReference type="PROSITE" id="PS50011">
    <property type="entry name" value="PROTEIN_KINASE_DOM"/>
    <property type="match status" value="1"/>
</dbReference>
<evidence type="ECO:0000256" key="1">
    <source>
        <dbReference type="ARBA" id="ARBA00012513"/>
    </source>
</evidence>
<comment type="catalytic activity">
    <reaction evidence="7">
        <text>L-threonyl-[protein] + ATP = O-phospho-L-threonyl-[protein] + ADP + H(+)</text>
        <dbReference type="Rhea" id="RHEA:46608"/>
        <dbReference type="Rhea" id="RHEA-COMP:11060"/>
        <dbReference type="Rhea" id="RHEA-COMP:11605"/>
        <dbReference type="ChEBI" id="CHEBI:15378"/>
        <dbReference type="ChEBI" id="CHEBI:30013"/>
        <dbReference type="ChEBI" id="CHEBI:30616"/>
        <dbReference type="ChEBI" id="CHEBI:61977"/>
        <dbReference type="ChEBI" id="CHEBI:456216"/>
        <dbReference type="EC" id="2.7.11.1"/>
    </reaction>
</comment>
<gene>
    <name evidence="10" type="ORF">P43SY_001283</name>
</gene>
<dbReference type="PANTHER" id="PTHR24343">
    <property type="entry name" value="SERINE/THREONINE KINASE"/>
    <property type="match status" value="1"/>
</dbReference>
<evidence type="ECO:0000256" key="5">
    <source>
        <dbReference type="ARBA" id="ARBA00022777"/>
    </source>
</evidence>
<feature type="domain" description="Protein kinase" evidence="9">
    <location>
        <begin position="72"/>
        <end position="399"/>
    </location>
</feature>
<dbReference type="GO" id="GO:0004674">
    <property type="term" value="F:protein serine/threonine kinase activity"/>
    <property type="evidence" value="ECO:0007669"/>
    <property type="project" value="UniProtKB-KW"/>
</dbReference>
<dbReference type="Gene3D" id="1.10.510.10">
    <property type="entry name" value="Transferase(Phosphotransferase) domain 1"/>
    <property type="match status" value="1"/>
</dbReference>
<keyword evidence="5" id="KW-0418">Kinase</keyword>
<dbReference type="PANTHER" id="PTHR24343:SF547">
    <property type="entry name" value="PROTEIN KINASE DOMAIN-CONTAINING PROTEIN"/>
    <property type="match status" value="1"/>
</dbReference>
<keyword evidence="6" id="KW-0067">ATP-binding</keyword>
<keyword evidence="4" id="KW-0547">Nucleotide-binding</keyword>